<evidence type="ECO:0000256" key="4">
    <source>
        <dbReference type="ARBA" id="ARBA00011738"/>
    </source>
</evidence>
<dbReference type="STRING" id="1081104.A0A162I7G9"/>
<keyword evidence="11" id="KW-0520">NAD</keyword>
<dbReference type="Pfam" id="PF00180">
    <property type="entry name" value="Iso_dh"/>
    <property type="match status" value="1"/>
</dbReference>
<dbReference type="SUPFAM" id="SSF53659">
    <property type="entry name" value="Isocitrate/Isopropylmalate dehydrogenase-like"/>
    <property type="match status" value="1"/>
</dbReference>
<dbReference type="GO" id="GO:0003862">
    <property type="term" value="F:3-isopropylmalate dehydrogenase activity"/>
    <property type="evidence" value="ECO:0007669"/>
    <property type="project" value="UniProtKB-EC"/>
</dbReference>
<dbReference type="FunFam" id="3.40.718.10:FF:000006">
    <property type="entry name" value="3-isopropylmalate dehydrogenase"/>
    <property type="match status" value="1"/>
</dbReference>
<dbReference type="NCBIfam" id="TIGR00169">
    <property type="entry name" value="leuB"/>
    <property type="match status" value="1"/>
</dbReference>
<evidence type="ECO:0000256" key="10">
    <source>
        <dbReference type="ARBA" id="ARBA00023002"/>
    </source>
</evidence>
<evidence type="ECO:0000256" key="7">
    <source>
        <dbReference type="ARBA" id="ARBA00022605"/>
    </source>
</evidence>
<evidence type="ECO:0000256" key="6">
    <source>
        <dbReference type="ARBA" id="ARBA00022430"/>
    </source>
</evidence>
<evidence type="ECO:0000256" key="9">
    <source>
        <dbReference type="ARBA" id="ARBA00022842"/>
    </source>
</evidence>
<keyword evidence="9" id="KW-0460">Magnesium</keyword>
<comment type="subunit">
    <text evidence="4">Homodimer.</text>
</comment>
<dbReference type="GO" id="GO:0046872">
    <property type="term" value="F:metal ion binding"/>
    <property type="evidence" value="ECO:0007669"/>
    <property type="project" value="UniProtKB-KW"/>
</dbReference>
<protein>
    <recommendedName>
        <fullName evidence="5">3-isopropylmalate dehydrogenase</fullName>
        <ecNumber evidence="5">1.1.1.85</ecNumber>
    </recommendedName>
</protein>
<evidence type="ECO:0000256" key="8">
    <source>
        <dbReference type="ARBA" id="ARBA00022723"/>
    </source>
</evidence>
<dbReference type="OrthoDB" id="419183at2759"/>
<name>A0A162I7G9_CORFA</name>
<sequence>MAATGTFKILVLPGDHVGPEVVREALRVLDVVQACRPGLTFSLTTGIAGGCSLDRHGVAITAEVLDQAACSDAVLFGSVGGPEWATTVPNPESGLLLLRKRLDAFANLRPCRIIVPALVDASPLKADVVRGTDFVVVRENCGGAYFGAKVEEDGVASDLWAYTPGEVERCGRVAAAVARMMGRPGEGAGNEDKAAVVWSADKANVLASGRLWRRATTDLFAREFPDIELRHQLADSMAMLMVRNPRGFNGVIHTDNTFGDILSDISGAIVGTLGTLPSASLSGIPGGQQRCNGIYEPVHGSAPDIAGMGIVNPVAQILSLAMLLRYSCLLVDEAAAVEAAVAKVLDDKSQGGLAIRTRDMGGTASTSELGSAVCEVLCRLLQEGA</sequence>
<evidence type="ECO:0000256" key="5">
    <source>
        <dbReference type="ARBA" id="ARBA00013101"/>
    </source>
</evidence>
<evidence type="ECO:0000313" key="17">
    <source>
        <dbReference type="Proteomes" id="UP000076744"/>
    </source>
</evidence>
<dbReference type="Proteomes" id="UP000076744">
    <property type="component" value="Unassembled WGS sequence"/>
</dbReference>
<keyword evidence="7" id="KW-0028">Amino-acid biosynthesis</keyword>
<dbReference type="PANTHER" id="PTHR42979">
    <property type="entry name" value="3-ISOPROPYLMALATE DEHYDROGENASE"/>
    <property type="match status" value="1"/>
</dbReference>
<evidence type="ECO:0000256" key="13">
    <source>
        <dbReference type="ARBA" id="ARBA00023304"/>
    </source>
</evidence>
<dbReference type="GO" id="GO:0009098">
    <property type="term" value="P:L-leucine biosynthetic process"/>
    <property type="evidence" value="ECO:0007669"/>
    <property type="project" value="UniProtKB-KW"/>
</dbReference>
<evidence type="ECO:0000256" key="3">
    <source>
        <dbReference type="ARBA" id="ARBA00007769"/>
    </source>
</evidence>
<evidence type="ECO:0000313" key="16">
    <source>
        <dbReference type="EMBL" id="OAA53345.1"/>
    </source>
</evidence>
<organism evidence="16 17">
    <name type="scientific">Cordyceps fumosorosea (strain ARSEF 2679)</name>
    <name type="common">Isaria fumosorosea</name>
    <dbReference type="NCBI Taxonomy" id="1081104"/>
    <lineage>
        <taxon>Eukaryota</taxon>
        <taxon>Fungi</taxon>
        <taxon>Dikarya</taxon>
        <taxon>Ascomycota</taxon>
        <taxon>Pezizomycotina</taxon>
        <taxon>Sordariomycetes</taxon>
        <taxon>Hypocreomycetidae</taxon>
        <taxon>Hypocreales</taxon>
        <taxon>Cordycipitaceae</taxon>
        <taxon>Cordyceps</taxon>
    </lineage>
</organism>
<keyword evidence="12" id="KW-0464">Manganese</keyword>
<comment type="cofactor">
    <cofactor evidence="2">
        <name>Mg(2+)</name>
        <dbReference type="ChEBI" id="CHEBI:18420"/>
    </cofactor>
</comment>
<evidence type="ECO:0000256" key="12">
    <source>
        <dbReference type="ARBA" id="ARBA00023211"/>
    </source>
</evidence>
<keyword evidence="6" id="KW-0432">Leucine biosynthesis</keyword>
<dbReference type="GeneID" id="30025118"/>
<reference evidence="16 17" key="1">
    <citation type="journal article" date="2016" name="Genome Biol. Evol.">
        <title>Divergent and convergent evolution of fungal pathogenicity.</title>
        <authorList>
            <person name="Shang Y."/>
            <person name="Xiao G."/>
            <person name="Zheng P."/>
            <person name="Cen K."/>
            <person name="Zhan S."/>
            <person name="Wang C."/>
        </authorList>
    </citation>
    <scope>NUCLEOTIDE SEQUENCE [LARGE SCALE GENOMIC DNA]</scope>
    <source>
        <strain evidence="16 17">ARSEF 2679</strain>
    </source>
</reference>
<comment type="similarity">
    <text evidence="3 14">Belongs to the isocitrate and isopropylmalate dehydrogenases family.</text>
</comment>
<comment type="caution">
    <text evidence="16">The sequence shown here is derived from an EMBL/GenBank/DDBJ whole genome shotgun (WGS) entry which is preliminary data.</text>
</comment>
<keyword evidence="8" id="KW-0479">Metal-binding</keyword>
<keyword evidence="10 14" id="KW-0560">Oxidoreductase</keyword>
<evidence type="ECO:0000256" key="11">
    <source>
        <dbReference type="ARBA" id="ARBA00023027"/>
    </source>
</evidence>
<proteinExistence type="inferred from homology"/>
<evidence type="ECO:0000259" key="15">
    <source>
        <dbReference type="SMART" id="SM01329"/>
    </source>
</evidence>
<gene>
    <name evidence="16" type="ORF">ISF_08826</name>
</gene>
<evidence type="ECO:0000256" key="2">
    <source>
        <dbReference type="ARBA" id="ARBA00001946"/>
    </source>
</evidence>
<dbReference type="InterPro" id="IPR024084">
    <property type="entry name" value="IsoPropMal-DH-like_dom"/>
</dbReference>
<feature type="domain" description="Isopropylmalate dehydrogenase-like" evidence="15">
    <location>
        <begin position="8"/>
        <end position="373"/>
    </location>
</feature>
<evidence type="ECO:0000256" key="1">
    <source>
        <dbReference type="ARBA" id="ARBA00001936"/>
    </source>
</evidence>
<comment type="cofactor">
    <cofactor evidence="1">
        <name>Mn(2+)</name>
        <dbReference type="ChEBI" id="CHEBI:29035"/>
    </cofactor>
</comment>
<dbReference type="SMART" id="SM01329">
    <property type="entry name" value="Iso_dh"/>
    <property type="match status" value="1"/>
</dbReference>
<keyword evidence="13" id="KW-0100">Branched-chain amino acid biosynthesis</keyword>
<dbReference type="RefSeq" id="XP_018700389.1">
    <property type="nucleotide sequence ID" value="XM_018852429.1"/>
</dbReference>
<dbReference type="InterPro" id="IPR004429">
    <property type="entry name" value="Isopropylmalate_DH"/>
</dbReference>
<dbReference type="Gene3D" id="3.40.718.10">
    <property type="entry name" value="Isopropylmalate Dehydrogenase"/>
    <property type="match status" value="1"/>
</dbReference>
<dbReference type="EMBL" id="AZHB01000036">
    <property type="protein sequence ID" value="OAA53345.1"/>
    <property type="molecule type" value="Genomic_DNA"/>
</dbReference>
<accession>A0A162I7G9</accession>
<dbReference type="PANTHER" id="PTHR42979:SF4">
    <property type="entry name" value="3-ISOPROPYLMALATE DEHYDROGENASE"/>
    <property type="match status" value="1"/>
</dbReference>
<keyword evidence="17" id="KW-1185">Reference proteome</keyword>
<evidence type="ECO:0000256" key="14">
    <source>
        <dbReference type="RuleBase" id="RU004443"/>
    </source>
</evidence>
<dbReference type="GO" id="GO:0005829">
    <property type="term" value="C:cytosol"/>
    <property type="evidence" value="ECO:0007669"/>
    <property type="project" value="TreeGrafter"/>
</dbReference>
<dbReference type="EC" id="1.1.1.85" evidence="5"/>
<dbReference type="AlphaFoldDB" id="A0A162I7G9"/>